<dbReference type="Pfam" id="PF04504">
    <property type="entry name" value="GeBP-like_DBD"/>
    <property type="match status" value="1"/>
</dbReference>
<dbReference type="Proteomes" id="UP001642260">
    <property type="component" value="Unassembled WGS sequence"/>
</dbReference>
<keyword evidence="6" id="KW-1185">Reference proteome</keyword>
<feature type="domain" description="Glabrous enhancer-binding protein-like C-terminal" evidence="4">
    <location>
        <begin position="85"/>
        <end position="110"/>
    </location>
</feature>
<evidence type="ECO:0000259" key="4">
    <source>
        <dbReference type="Pfam" id="PF22757"/>
    </source>
</evidence>
<proteinExistence type="inferred from homology"/>
<evidence type="ECO:0000259" key="3">
    <source>
        <dbReference type="Pfam" id="PF04504"/>
    </source>
</evidence>
<feature type="domain" description="Glabrous enhancer-binding protein-like DBD" evidence="3">
    <location>
        <begin position="1"/>
        <end position="36"/>
    </location>
</feature>
<accession>A0ABC8K3F5</accession>
<evidence type="ECO:0000313" key="5">
    <source>
        <dbReference type="EMBL" id="CAH8352584.1"/>
    </source>
</evidence>
<name>A0ABC8K3F5_ERUVS</name>
<feature type="region of interest" description="Disordered" evidence="2">
    <location>
        <begin position="1"/>
        <end position="23"/>
    </location>
</feature>
<feature type="compositionally biased region" description="Basic residues" evidence="2">
    <location>
        <begin position="1"/>
        <end position="11"/>
    </location>
</feature>
<dbReference type="Pfam" id="PF22757">
    <property type="entry name" value="GeBP-like_C"/>
    <property type="match status" value="1"/>
</dbReference>
<dbReference type="EMBL" id="CAKOAT010175378">
    <property type="protein sequence ID" value="CAH8352584.1"/>
    <property type="molecule type" value="Genomic_DNA"/>
</dbReference>
<organism evidence="5 6">
    <name type="scientific">Eruca vesicaria subsp. sativa</name>
    <name type="common">Garden rocket</name>
    <name type="synonym">Eruca sativa</name>
    <dbReference type="NCBI Taxonomy" id="29727"/>
    <lineage>
        <taxon>Eukaryota</taxon>
        <taxon>Viridiplantae</taxon>
        <taxon>Streptophyta</taxon>
        <taxon>Embryophyta</taxon>
        <taxon>Tracheophyta</taxon>
        <taxon>Spermatophyta</taxon>
        <taxon>Magnoliopsida</taxon>
        <taxon>eudicotyledons</taxon>
        <taxon>Gunneridae</taxon>
        <taxon>Pentapetalae</taxon>
        <taxon>rosids</taxon>
        <taxon>malvids</taxon>
        <taxon>Brassicales</taxon>
        <taxon>Brassicaceae</taxon>
        <taxon>Brassiceae</taxon>
        <taxon>Eruca</taxon>
    </lineage>
</organism>
<gene>
    <name evidence="5" type="ORF">ERUC_LOCUS18688</name>
</gene>
<dbReference type="AlphaFoldDB" id="A0ABC8K3F5"/>
<protein>
    <submittedName>
        <fullName evidence="5">Uncharacterized protein</fullName>
    </submittedName>
</protein>
<comment type="caution">
    <text evidence="5">The sequence shown here is derived from an EMBL/GenBank/DDBJ whole genome shotgun (WGS) entry which is preliminary data.</text>
</comment>
<reference evidence="5 6" key="1">
    <citation type="submission" date="2022-03" db="EMBL/GenBank/DDBJ databases">
        <authorList>
            <person name="Macdonald S."/>
            <person name="Ahmed S."/>
            <person name="Newling K."/>
        </authorList>
    </citation>
    <scope>NUCLEOTIDE SEQUENCE [LARGE SCALE GENOMIC DNA]</scope>
</reference>
<evidence type="ECO:0000256" key="1">
    <source>
        <dbReference type="ARBA" id="ARBA00010820"/>
    </source>
</evidence>
<comment type="similarity">
    <text evidence="1">Belongs to the GeBP family.</text>
</comment>
<evidence type="ECO:0000256" key="2">
    <source>
        <dbReference type="SAM" id="MobiDB-lite"/>
    </source>
</evidence>
<dbReference type="InterPro" id="IPR053933">
    <property type="entry name" value="GeBP-like_C"/>
</dbReference>
<feature type="compositionally biased region" description="Basic and acidic residues" evidence="2">
    <location>
        <begin position="12"/>
        <end position="23"/>
    </location>
</feature>
<sequence>MDKLRSLKRKYMGKEKPSFTKPHDQKSYRLCKYIWGPDSMGLDSAIKSNGVSKKKKNSVRQELSFASSPNGKAVVDGGDVEEKYDWFEKSFLVRVITGFGVDEHYVKQRWG</sequence>
<dbReference type="InterPro" id="IPR053932">
    <property type="entry name" value="GeBP-like_DBD"/>
</dbReference>
<evidence type="ECO:0000313" key="6">
    <source>
        <dbReference type="Proteomes" id="UP001642260"/>
    </source>
</evidence>